<sequence>MPGYRGSTPIIARYRGGTPITRVYRGSTLVWSAATVRDPFDCLNETNPLDCLLDWINEQCTDPGGLFADPFGALVDGLGNPVGQITKFVQEGYDRIGTLVSGANTSLADAYCGMWGGTAPPDGLLGLVNGIPVFGPIVSGGIKALIDLLDSIFGTGGDPVEAITSIIGNVPIVGDVAKMIGLVPGEGGLLGEGLNFVTDAFGEVIGSITCGAYTGVGGIGEGICFVIGVVGNAARMIIPDGLMSLNPQVSRLRHSIPLLSDDGFLETEVAEIGSPGMVTQLFRRYANDGSGARGVGLHLQDSVVSLVRRVGGVDSIVTPGGLGAFGPASRLRLVQQGNTHTVLRDGEPLGLPWVDGTGTAATGALNRSVAMRMSGAKELFGTRKFSPTLSYVEAA</sequence>
<accession>A0A6B9L6Y5</accession>
<dbReference type="RefSeq" id="YP_009949503.1">
    <property type="nucleotide sequence ID" value="NC_051581.1"/>
</dbReference>
<evidence type="ECO:0000313" key="2">
    <source>
        <dbReference type="Proteomes" id="UP000463946"/>
    </source>
</evidence>
<reference evidence="1 2" key="1">
    <citation type="submission" date="2019-12" db="EMBL/GenBank/DDBJ databases">
        <authorList>
            <person name="Lauer M.J."/>
            <person name="Curtus N.L."/>
            <person name="Garlena R.A."/>
            <person name="Russell D.A."/>
            <person name="Pope W.H."/>
            <person name="Jacobs-Sera D."/>
            <person name="Hatfull G.F."/>
        </authorList>
    </citation>
    <scope>NUCLEOTIDE SEQUENCE [LARGE SCALE GENOMIC DNA]</scope>
</reference>
<proteinExistence type="predicted"/>
<organism evidence="1 2">
    <name type="scientific">Mycobacterium phage BirdsNest</name>
    <dbReference type="NCBI Taxonomy" id="2686231"/>
    <lineage>
        <taxon>Viruses</taxon>
        <taxon>Duplodnaviria</taxon>
        <taxon>Heunggongvirae</taxon>
        <taxon>Uroviricota</taxon>
        <taxon>Caudoviricetes</taxon>
        <taxon>Bclasvirinae</taxon>
        <taxon>Birdsnestvirus</taxon>
        <taxon>Birdsnestvirus birdsnest</taxon>
    </lineage>
</organism>
<dbReference type="GeneID" id="60320908"/>
<gene>
    <name evidence="1" type="primary">44</name>
    <name evidence="1" type="ORF">PBI_BIRDSNEST_44</name>
</gene>
<dbReference type="EMBL" id="MN813686">
    <property type="protein sequence ID" value="QHB37346.1"/>
    <property type="molecule type" value="Genomic_DNA"/>
</dbReference>
<dbReference type="Proteomes" id="UP000463946">
    <property type="component" value="Segment"/>
</dbReference>
<protein>
    <submittedName>
        <fullName evidence="1">Uncharacterized protein</fullName>
    </submittedName>
</protein>
<evidence type="ECO:0000313" key="1">
    <source>
        <dbReference type="EMBL" id="QHB37346.1"/>
    </source>
</evidence>
<name>A0A6B9L6Y5_9CAUD</name>
<dbReference type="KEGG" id="vg:60320908"/>
<keyword evidence="2" id="KW-1185">Reference proteome</keyword>